<feature type="transmembrane region" description="Helical" evidence="6">
    <location>
        <begin position="168"/>
        <end position="185"/>
    </location>
</feature>
<dbReference type="eggNOG" id="COG2271">
    <property type="taxonomic scope" value="Bacteria"/>
</dbReference>
<dbReference type="SUPFAM" id="SSF103473">
    <property type="entry name" value="MFS general substrate transporter"/>
    <property type="match status" value="1"/>
</dbReference>
<dbReference type="AlphaFoldDB" id="F7NH46"/>
<dbReference type="Gene3D" id="1.20.1250.20">
    <property type="entry name" value="MFS general substrate transporter like domains"/>
    <property type="match status" value="2"/>
</dbReference>
<dbReference type="InterPro" id="IPR050382">
    <property type="entry name" value="MFS_Na/Anion_cotransporter"/>
</dbReference>
<evidence type="ECO:0000256" key="2">
    <source>
        <dbReference type="ARBA" id="ARBA00022448"/>
    </source>
</evidence>
<evidence type="ECO:0000256" key="4">
    <source>
        <dbReference type="ARBA" id="ARBA00022989"/>
    </source>
</evidence>
<evidence type="ECO:0000256" key="5">
    <source>
        <dbReference type="ARBA" id="ARBA00023136"/>
    </source>
</evidence>
<feature type="transmembrane region" description="Helical" evidence="6">
    <location>
        <begin position="327"/>
        <end position="350"/>
    </location>
</feature>
<dbReference type="PANTHER" id="PTHR11662">
    <property type="entry name" value="SOLUTE CARRIER FAMILY 17"/>
    <property type="match status" value="1"/>
</dbReference>
<keyword evidence="2" id="KW-0813">Transport</keyword>
<dbReference type="OrthoDB" id="105228at2"/>
<evidence type="ECO:0000313" key="8">
    <source>
        <dbReference type="EMBL" id="EGO64648.1"/>
    </source>
</evidence>
<dbReference type="InterPro" id="IPR011701">
    <property type="entry name" value="MFS"/>
</dbReference>
<proteinExistence type="predicted"/>
<dbReference type="EMBL" id="AFGF01000051">
    <property type="protein sequence ID" value="EGO64648.1"/>
    <property type="molecule type" value="Genomic_DNA"/>
</dbReference>
<dbReference type="GO" id="GO:0005886">
    <property type="term" value="C:plasma membrane"/>
    <property type="evidence" value="ECO:0007669"/>
    <property type="project" value="UniProtKB-SubCell"/>
</dbReference>
<evidence type="ECO:0000256" key="6">
    <source>
        <dbReference type="SAM" id="Phobius"/>
    </source>
</evidence>
<feature type="transmembrane region" description="Helical" evidence="6">
    <location>
        <begin position="77"/>
        <end position="95"/>
    </location>
</feature>
<dbReference type="PANTHER" id="PTHR11662:SF399">
    <property type="entry name" value="FI19708P1-RELATED"/>
    <property type="match status" value="1"/>
</dbReference>
<dbReference type="CDD" id="cd17319">
    <property type="entry name" value="MFS_ExuT_GudP_like"/>
    <property type="match status" value="1"/>
</dbReference>
<feature type="transmembrane region" description="Helical" evidence="6">
    <location>
        <begin position="136"/>
        <end position="162"/>
    </location>
</feature>
<dbReference type="GO" id="GO:0022857">
    <property type="term" value="F:transmembrane transporter activity"/>
    <property type="evidence" value="ECO:0007669"/>
    <property type="project" value="InterPro"/>
</dbReference>
<feature type="transmembrane region" description="Helical" evidence="6">
    <location>
        <begin position="49"/>
        <end position="70"/>
    </location>
</feature>
<evidence type="ECO:0000256" key="3">
    <source>
        <dbReference type="ARBA" id="ARBA00022692"/>
    </source>
</evidence>
<feature type="transmembrane region" description="Helical" evidence="6">
    <location>
        <begin position="101"/>
        <end position="124"/>
    </location>
</feature>
<feature type="transmembrane region" description="Helical" evidence="6">
    <location>
        <begin position="300"/>
        <end position="321"/>
    </location>
</feature>
<dbReference type="STRING" id="1009370.ALO_06948"/>
<evidence type="ECO:0000313" key="9">
    <source>
        <dbReference type="Proteomes" id="UP000003240"/>
    </source>
</evidence>
<gene>
    <name evidence="8" type="ORF">ALO_06948</name>
</gene>
<feature type="transmembrane region" description="Helical" evidence="6">
    <location>
        <begin position="390"/>
        <end position="411"/>
    </location>
</feature>
<reference evidence="8 9" key="1">
    <citation type="journal article" date="2011" name="EMBO J.">
        <title>Structural diversity of bacterial flagellar motors.</title>
        <authorList>
            <person name="Chen S."/>
            <person name="Beeby M."/>
            <person name="Murphy G.E."/>
            <person name="Leadbetter J.R."/>
            <person name="Hendrixson D.R."/>
            <person name="Briegel A."/>
            <person name="Li Z."/>
            <person name="Shi J."/>
            <person name="Tocheva E.I."/>
            <person name="Muller A."/>
            <person name="Dobro M.J."/>
            <person name="Jensen G.J."/>
        </authorList>
    </citation>
    <scope>NUCLEOTIDE SEQUENCE [LARGE SCALE GENOMIC DNA]</scope>
    <source>
        <strain evidence="8 9">DSM 6540</strain>
    </source>
</reference>
<feature type="domain" description="Major facilitator superfamily (MFS) profile" evidence="7">
    <location>
        <begin position="12"/>
        <end position="416"/>
    </location>
</feature>
<dbReference type="PROSITE" id="PS50850">
    <property type="entry name" value="MFS"/>
    <property type="match status" value="1"/>
</dbReference>
<name>F7NH46_9FIRM</name>
<dbReference type="Proteomes" id="UP000003240">
    <property type="component" value="Unassembled WGS sequence"/>
</dbReference>
<dbReference type="Pfam" id="PF07690">
    <property type="entry name" value="MFS_1"/>
    <property type="match status" value="1"/>
</dbReference>
<evidence type="ECO:0000256" key="1">
    <source>
        <dbReference type="ARBA" id="ARBA00004651"/>
    </source>
</evidence>
<organism evidence="8 9">
    <name type="scientific">Acetonema longum DSM 6540</name>
    <dbReference type="NCBI Taxonomy" id="1009370"/>
    <lineage>
        <taxon>Bacteria</taxon>
        <taxon>Bacillati</taxon>
        <taxon>Bacillota</taxon>
        <taxon>Negativicutes</taxon>
        <taxon>Acetonemataceae</taxon>
        <taxon>Acetonema</taxon>
    </lineage>
</organism>
<evidence type="ECO:0000259" key="7">
    <source>
        <dbReference type="PROSITE" id="PS50850"/>
    </source>
</evidence>
<keyword evidence="9" id="KW-1185">Reference proteome</keyword>
<comment type="caution">
    <text evidence="8">The sequence shown here is derived from an EMBL/GenBank/DDBJ whole genome shotgun (WGS) entry which is preliminary data.</text>
</comment>
<keyword evidence="4 6" id="KW-1133">Transmembrane helix</keyword>
<accession>F7NH46</accession>
<protein>
    <submittedName>
        <fullName evidence="8">Major facilitator transporter</fullName>
    </submittedName>
</protein>
<feature type="transmembrane region" description="Helical" evidence="6">
    <location>
        <begin position="362"/>
        <end position="384"/>
    </location>
</feature>
<dbReference type="InterPro" id="IPR020846">
    <property type="entry name" value="MFS_dom"/>
</dbReference>
<dbReference type="InterPro" id="IPR036259">
    <property type="entry name" value="MFS_trans_sf"/>
</dbReference>
<keyword evidence="3 6" id="KW-0812">Transmembrane</keyword>
<keyword evidence="5 6" id="KW-0472">Membrane</keyword>
<feature type="transmembrane region" description="Helical" evidence="6">
    <location>
        <begin position="268"/>
        <end position="288"/>
    </location>
</feature>
<feature type="transmembrane region" description="Helical" evidence="6">
    <location>
        <begin position="230"/>
        <end position="248"/>
    </location>
</feature>
<sequence length="429" mass="46270">MKAKKTNFHWVLGCLGFLIMLVAYMDRVNLSVATPVIMDEFNFSKMEIGVLQTCFFIAYTSMQVPGGILSDFFKPRSVVAGAVTWWSAFTVLTAYCTSFNGFAVVRTLFGLGEAPILPALNAFLGRWFPDKEKGLVSAMVLAGGFIGPAIGTGLTVAIMAALGWRHVFIVYGFVGFAFVVAWHLLAKASPQESPFVNQEETAYIEEGRIEEAEKQRKIAPWGNFLKSSQFWAAGIQGCVADYIMYMFLSWLPLYLLEAQHFSLSEMGIAAIFPWLALTCCTLLSGWGGDRLVAAGHSKKVARSYLAAGGFIGCGLLLYLGAMATTPTMNVICLTLSFGFLGLAYAPAWAVGHDIGGKYVGSVVGWINFGGNMGGIFAPVVTAWIVTTFGWQAAIISTAIFAAVGVVSALLVRPDSPIKLQTLNNVTIAK</sequence>
<comment type="subcellular location">
    <subcellularLocation>
        <location evidence="1">Cell membrane</location>
        <topology evidence="1">Multi-pass membrane protein</topology>
    </subcellularLocation>
</comment>